<protein>
    <submittedName>
        <fullName evidence="1">Uncharacterized protein</fullName>
    </submittedName>
</protein>
<keyword evidence="2" id="KW-1185">Reference proteome</keyword>
<organism evidence="1 2">
    <name type="scientific">Lactuca virosa</name>
    <dbReference type="NCBI Taxonomy" id="75947"/>
    <lineage>
        <taxon>Eukaryota</taxon>
        <taxon>Viridiplantae</taxon>
        <taxon>Streptophyta</taxon>
        <taxon>Embryophyta</taxon>
        <taxon>Tracheophyta</taxon>
        <taxon>Spermatophyta</taxon>
        <taxon>Magnoliopsida</taxon>
        <taxon>eudicotyledons</taxon>
        <taxon>Gunneridae</taxon>
        <taxon>Pentapetalae</taxon>
        <taxon>asterids</taxon>
        <taxon>campanulids</taxon>
        <taxon>Asterales</taxon>
        <taxon>Asteraceae</taxon>
        <taxon>Cichorioideae</taxon>
        <taxon>Cichorieae</taxon>
        <taxon>Lactucinae</taxon>
        <taxon>Lactuca</taxon>
    </lineage>
</organism>
<dbReference type="Proteomes" id="UP001157418">
    <property type="component" value="Unassembled WGS sequence"/>
</dbReference>
<comment type="caution">
    <text evidence="1">The sequence shown here is derived from an EMBL/GenBank/DDBJ whole genome shotgun (WGS) entry which is preliminary data.</text>
</comment>
<evidence type="ECO:0000313" key="2">
    <source>
        <dbReference type="Proteomes" id="UP001157418"/>
    </source>
</evidence>
<gene>
    <name evidence="1" type="ORF">LVIROSA_LOCUS1702</name>
</gene>
<reference evidence="1 2" key="1">
    <citation type="submission" date="2022-01" db="EMBL/GenBank/DDBJ databases">
        <authorList>
            <person name="Xiong W."/>
            <person name="Schranz E."/>
        </authorList>
    </citation>
    <scope>NUCLEOTIDE SEQUENCE [LARGE SCALE GENOMIC DNA]</scope>
</reference>
<evidence type="ECO:0000313" key="1">
    <source>
        <dbReference type="EMBL" id="CAH1413754.1"/>
    </source>
</evidence>
<proteinExistence type="predicted"/>
<accession>A0AAU9LDX1</accession>
<dbReference type="PANTHER" id="PTHR34996:SF3">
    <property type="entry name" value="OS06G0327400 PROTEIN"/>
    <property type="match status" value="1"/>
</dbReference>
<sequence length="140" mass="16549">MNKYPRRPDDYNQLLSSPSTSDDKLIRKSKMVHVSYNRVGRRYYATRGFRLNVKRFYVQRLRPKFFNFFKNLIRSWRSSSSALYEKCSTRGGGQLNLVAKENAYRLRSFGRSNSFYSEAIEDCLEFIKRSSVSSDDKPEL</sequence>
<dbReference type="PANTHER" id="PTHR34996">
    <property type="entry name" value="OS06G0327400 PROTEIN"/>
    <property type="match status" value="1"/>
</dbReference>
<dbReference type="AlphaFoldDB" id="A0AAU9LDX1"/>
<name>A0AAU9LDX1_9ASTR</name>
<dbReference type="EMBL" id="CAKMRJ010000001">
    <property type="protein sequence ID" value="CAH1413754.1"/>
    <property type="molecule type" value="Genomic_DNA"/>
</dbReference>